<evidence type="ECO:0000256" key="3">
    <source>
        <dbReference type="ARBA" id="ARBA00022448"/>
    </source>
</evidence>
<keyword evidence="6 8" id="KW-1133">Transmembrane helix</keyword>
<organism evidence="9 10">
    <name type="scientific">Proteobacteria bacterium 228</name>
    <dbReference type="NCBI Taxonomy" id="2083153"/>
    <lineage>
        <taxon>Bacteria</taxon>
        <taxon>Pseudomonadati</taxon>
        <taxon>Pseudomonadota</taxon>
    </lineage>
</organism>
<dbReference type="EMBL" id="PRLP01000034">
    <property type="protein sequence ID" value="PPC77398.1"/>
    <property type="molecule type" value="Genomic_DNA"/>
</dbReference>
<dbReference type="GO" id="GO:0055085">
    <property type="term" value="P:transmembrane transport"/>
    <property type="evidence" value="ECO:0007669"/>
    <property type="project" value="InterPro"/>
</dbReference>
<feature type="transmembrane region" description="Helical" evidence="8">
    <location>
        <begin position="62"/>
        <end position="83"/>
    </location>
</feature>
<feature type="transmembrane region" description="Helical" evidence="8">
    <location>
        <begin position="160"/>
        <end position="182"/>
    </location>
</feature>
<evidence type="ECO:0000256" key="1">
    <source>
        <dbReference type="ARBA" id="ARBA00004651"/>
    </source>
</evidence>
<feature type="transmembrane region" description="Helical" evidence="8">
    <location>
        <begin position="255"/>
        <end position="276"/>
    </location>
</feature>
<feature type="transmembrane region" description="Helical" evidence="8">
    <location>
        <begin position="125"/>
        <end position="148"/>
    </location>
</feature>
<comment type="similarity">
    <text evidence="2">Belongs to the auxin efflux carrier (TC 2.A.69) family.</text>
</comment>
<reference evidence="9 10" key="1">
    <citation type="submission" date="2018-02" db="EMBL/GenBank/DDBJ databases">
        <title>novel marine gammaproteobacteria from coastal saline agro ecosystem.</title>
        <authorList>
            <person name="Krishnan R."/>
            <person name="Ramesh Kumar N."/>
        </authorList>
    </citation>
    <scope>NUCLEOTIDE SEQUENCE [LARGE SCALE GENOMIC DNA]</scope>
    <source>
        <strain evidence="9 10">228</strain>
    </source>
</reference>
<evidence type="ECO:0000256" key="7">
    <source>
        <dbReference type="ARBA" id="ARBA00023136"/>
    </source>
</evidence>
<dbReference type="Proteomes" id="UP000238196">
    <property type="component" value="Unassembled WGS sequence"/>
</dbReference>
<protein>
    <recommendedName>
        <fullName evidence="11">AEC family transporter</fullName>
    </recommendedName>
</protein>
<dbReference type="PANTHER" id="PTHR36838:SF3">
    <property type="entry name" value="TRANSPORTER AUXIN EFFLUX CARRIER EC FAMILY"/>
    <property type="match status" value="1"/>
</dbReference>
<evidence type="ECO:0008006" key="11">
    <source>
        <dbReference type="Google" id="ProtNLM"/>
    </source>
</evidence>
<dbReference type="AlphaFoldDB" id="A0A2S5KRK9"/>
<dbReference type="OrthoDB" id="9810457at2"/>
<keyword evidence="7 8" id="KW-0472">Membrane</keyword>
<dbReference type="InterPro" id="IPR004776">
    <property type="entry name" value="Mem_transp_PIN-like"/>
</dbReference>
<evidence type="ECO:0000256" key="5">
    <source>
        <dbReference type="ARBA" id="ARBA00022692"/>
    </source>
</evidence>
<keyword evidence="4" id="KW-1003">Cell membrane</keyword>
<accession>A0A2S5KRK9</accession>
<evidence type="ECO:0000256" key="4">
    <source>
        <dbReference type="ARBA" id="ARBA00022475"/>
    </source>
</evidence>
<dbReference type="PANTHER" id="PTHR36838">
    <property type="entry name" value="AUXIN EFFLUX CARRIER FAMILY PROTEIN"/>
    <property type="match status" value="1"/>
</dbReference>
<evidence type="ECO:0000256" key="2">
    <source>
        <dbReference type="ARBA" id="ARBA00010145"/>
    </source>
</evidence>
<keyword evidence="5 8" id="KW-0812">Transmembrane</keyword>
<feature type="transmembrane region" description="Helical" evidence="8">
    <location>
        <begin position="288"/>
        <end position="310"/>
    </location>
</feature>
<feature type="transmembrane region" description="Helical" evidence="8">
    <location>
        <begin position="95"/>
        <end position="119"/>
    </location>
</feature>
<comment type="subcellular location">
    <subcellularLocation>
        <location evidence="1">Cell membrane</location>
        <topology evidence="1">Multi-pass membrane protein</topology>
    </subcellularLocation>
</comment>
<proteinExistence type="inferred from homology"/>
<dbReference type="InterPro" id="IPR038770">
    <property type="entry name" value="Na+/solute_symporter_sf"/>
</dbReference>
<feature type="transmembrane region" description="Helical" evidence="8">
    <location>
        <begin position="194"/>
        <end position="215"/>
    </location>
</feature>
<dbReference type="Gene3D" id="1.20.1530.20">
    <property type="match status" value="1"/>
</dbReference>
<feature type="transmembrane region" description="Helical" evidence="8">
    <location>
        <begin position="37"/>
        <end position="56"/>
    </location>
</feature>
<evidence type="ECO:0000256" key="8">
    <source>
        <dbReference type="SAM" id="Phobius"/>
    </source>
</evidence>
<feature type="transmembrane region" description="Helical" evidence="8">
    <location>
        <begin position="6"/>
        <end position="25"/>
    </location>
</feature>
<dbReference type="GO" id="GO:0005886">
    <property type="term" value="C:plasma membrane"/>
    <property type="evidence" value="ECO:0007669"/>
    <property type="project" value="UniProtKB-SubCell"/>
</dbReference>
<dbReference type="Pfam" id="PF03547">
    <property type="entry name" value="Mem_trans"/>
    <property type="match status" value="1"/>
</dbReference>
<feature type="transmembrane region" description="Helical" evidence="8">
    <location>
        <begin position="227"/>
        <end position="249"/>
    </location>
</feature>
<evidence type="ECO:0000313" key="10">
    <source>
        <dbReference type="Proteomes" id="UP000238196"/>
    </source>
</evidence>
<evidence type="ECO:0000313" key="9">
    <source>
        <dbReference type="EMBL" id="PPC77398.1"/>
    </source>
</evidence>
<evidence type="ECO:0000256" key="6">
    <source>
        <dbReference type="ARBA" id="ARBA00022989"/>
    </source>
</evidence>
<comment type="caution">
    <text evidence="9">The sequence shown here is derived from an EMBL/GenBank/DDBJ whole genome shotgun (WGS) entry which is preliminary data.</text>
</comment>
<sequence length="316" mass="34720">MVLVNTLIPIFVLIGLGLFTRHIKLFDSQSIQVFNPFILYICLPPLFFWSTASVALTEILNFRFIAITLVASLLSGALVWWLAKRFWNIQHPADRMLLSLSGLNPNTIYMGVPLFTLLYGSHGTLPVIVSSLTFNILFMGLGMALLDHLTQPEPTRLRTLLVRLFVKNPLFMPPLLGMLWSACGLPKPEALSGLMTLLAQATAPVALFTMGLSLYGQSVRGQLKPILLISSIKLLVHPLLALVLASLIWPLPRLWMEGVVLASALPAAAMVSVFALKYERQVSVVSSVIVISTLVSLLTLSGWMLILPYLPAAQAH</sequence>
<name>A0A2S5KRK9_9PROT</name>
<gene>
    <name evidence="9" type="ORF">C4K68_11065</name>
</gene>
<keyword evidence="3" id="KW-0813">Transport</keyword>